<organism evidence="2 3">
    <name type="scientific">Mycena metata</name>
    <dbReference type="NCBI Taxonomy" id="1033252"/>
    <lineage>
        <taxon>Eukaryota</taxon>
        <taxon>Fungi</taxon>
        <taxon>Dikarya</taxon>
        <taxon>Basidiomycota</taxon>
        <taxon>Agaricomycotina</taxon>
        <taxon>Agaricomycetes</taxon>
        <taxon>Agaricomycetidae</taxon>
        <taxon>Agaricales</taxon>
        <taxon>Marasmiineae</taxon>
        <taxon>Mycenaceae</taxon>
        <taxon>Mycena</taxon>
    </lineage>
</organism>
<protein>
    <submittedName>
        <fullName evidence="2">Uncharacterized protein</fullName>
    </submittedName>
</protein>
<sequence length="206" mass="21751">MSALADLATIICHAEKTATAAQTDAEQRTHNIAFPVSSSAGKLTTSYTGLSPYSCQTICNVIGIITGTIAAGLHGNIGLKVIYRLIVETLFKGPGLMIPRGRIAWSCLVLVYWSAAFVLASAILSVGALTGLLAAMASSTSVCVQYSVLCAVETPSLRSCTPCLMLGLDLTYAPLHHLIRKDVNHAGYALHNKNYQLERAGADQKG</sequence>
<name>A0AAD7N4C7_9AGAR</name>
<keyword evidence="1" id="KW-1133">Transmembrane helix</keyword>
<keyword evidence="1" id="KW-0812">Transmembrane</keyword>
<evidence type="ECO:0000313" key="2">
    <source>
        <dbReference type="EMBL" id="KAJ7746015.1"/>
    </source>
</evidence>
<dbReference type="AlphaFoldDB" id="A0AAD7N4C7"/>
<dbReference type="Proteomes" id="UP001215598">
    <property type="component" value="Unassembled WGS sequence"/>
</dbReference>
<keyword evidence="1" id="KW-0472">Membrane</keyword>
<keyword evidence="3" id="KW-1185">Reference proteome</keyword>
<evidence type="ECO:0000256" key="1">
    <source>
        <dbReference type="SAM" id="Phobius"/>
    </source>
</evidence>
<reference evidence="2" key="1">
    <citation type="submission" date="2023-03" db="EMBL/GenBank/DDBJ databases">
        <title>Massive genome expansion in bonnet fungi (Mycena s.s.) driven by repeated elements and novel gene families across ecological guilds.</title>
        <authorList>
            <consortium name="Lawrence Berkeley National Laboratory"/>
            <person name="Harder C.B."/>
            <person name="Miyauchi S."/>
            <person name="Viragh M."/>
            <person name="Kuo A."/>
            <person name="Thoen E."/>
            <person name="Andreopoulos B."/>
            <person name="Lu D."/>
            <person name="Skrede I."/>
            <person name="Drula E."/>
            <person name="Henrissat B."/>
            <person name="Morin E."/>
            <person name="Kohler A."/>
            <person name="Barry K."/>
            <person name="LaButti K."/>
            <person name="Morin E."/>
            <person name="Salamov A."/>
            <person name="Lipzen A."/>
            <person name="Mereny Z."/>
            <person name="Hegedus B."/>
            <person name="Baldrian P."/>
            <person name="Stursova M."/>
            <person name="Weitz H."/>
            <person name="Taylor A."/>
            <person name="Grigoriev I.V."/>
            <person name="Nagy L.G."/>
            <person name="Martin F."/>
            <person name="Kauserud H."/>
        </authorList>
    </citation>
    <scope>NUCLEOTIDE SEQUENCE</scope>
    <source>
        <strain evidence="2">CBHHK182m</strain>
    </source>
</reference>
<accession>A0AAD7N4C7</accession>
<gene>
    <name evidence="2" type="ORF">B0H16DRAFT_1726617</name>
</gene>
<comment type="caution">
    <text evidence="2">The sequence shown here is derived from an EMBL/GenBank/DDBJ whole genome shotgun (WGS) entry which is preliminary data.</text>
</comment>
<proteinExistence type="predicted"/>
<dbReference type="EMBL" id="JARKIB010000081">
    <property type="protein sequence ID" value="KAJ7746015.1"/>
    <property type="molecule type" value="Genomic_DNA"/>
</dbReference>
<evidence type="ECO:0000313" key="3">
    <source>
        <dbReference type="Proteomes" id="UP001215598"/>
    </source>
</evidence>
<feature type="transmembrane region" description="Helical" evidence="1">
    <location>
        <begin position="103"/>
        <end position="136"/>
    </location>
</feature>